<evidence type="ECO:0000313" key="2">
    <source>
        <dbReference type="EMBL" id="EST47556.1"/>
    </source>
</evidence>
<dbReference type="EMBL" id="AUWU02000007">
    <property type="protein sequence ID" value="KAH0570756.1"/>
    <property type="molecule type" value="Genomic_DNA"/>
</dbReference>
<keyword evidence="5" id="KW-1185">Reference proteome</keyword>
<dbReference type="AlphaFoldDB" id="V6LV26"/>
<name>V6LV26_9EUKA</name>
<organism evidence="2">
    <name type="scientific">Spironucleus salmonicida</name>
    <dbReference type="NCBI Taxonomy" id="348837"/>
    <lineage>
        <taxon>Eukaryota</taxon>
        <taxon>Metamonada</taxon>
        <taxon>Diplomonadida</taxon>
        <taxon>Hexamitidae</taxon>
        <taxon>Hexamitinae</taxon>
        <taxon>Spironucleus</taxon>
    </lineage>
</organism>
<evidence type="ECO:0000313" key="1">
    <source>
        <dbReference type="EMBL" id="EST47554.1"/>
    </source>
</evidence>
<dbReference type="VEuPathDB" id="GiardiaDB:SS50377_27046"/>
<reference evidence="3" key="2">
    <citation type="submission" date="2020-12" db="EMBL/GenBank/DDBJ databases">
        <title>New Spironucleus salmonicida genome in near-complete chromosomes.</title>
        <authorList>
            <person name="Xu F."/>
            <person name="Kurt Z."/>
            <person name="Jimenez-Gonzalez A."/>
            <person name="Astvaldsson A."/>
            <person name="Andersson J.O."/>
            <person name="Svard S.G."/>
        </authorList>
    </citation>
    <scope>NUCLEOTIDE SEQUENCE</scope>
    <source>
        <strain evidence="3">ATCC 50377</strain>
    </source>
</reference>
<dbReference type="VEuPathDB" id="GiardiaDB:SS50377_27044"/>
<dbReference type="EMBL" id="AUWU02000007">
    <property type="protein sequence ID" value="KAH0570758.1"/>
    <property type="molecule type" value="Genomic_DNA"/>
</dbReference>
<evidence type="ECO:0000313" key="4">
    <source>
        <dbReference type="EMBL" id="KAH0570758.1"/>
    </source>
</evidence>
<dbReference type="EMBL" id="KI546040">
    <property type="protein sequence ID" value="EST47554.1"/>
    <property type="molecule type" value="Genomic_DNA"/>
</dbReference>
<evidence type="ECO:0000313" key="5">
    <source>
        <dbReference type="Proteomes" id="UP000018208"/>
    </source>
</evidence>
<dbReference type="Proteomes" id="UP000018208">
    <property type="component" value="Unassembled WGS sequence"/>
</dbReference>
<protein>
    <submittedName>
        <fullName evidence="2">Uncharacterized protein</fullName>
    </submittedName>
</protein>
<sequence>MLAALQSVGVEAHTVGDQVVGTLRIENHNITVTASQGSWGCRISFAEGGMEFTVQNPPGVAAQDLVANSMVALPVLMLGKDYHPKHSTHQVGLGAEIRPDYVAGQRNVPDRQQHSAMPSFGVGRGDVAPFPDPMRAHDPEYAGMMVGQNHPGFGKIRRDPIHPDTSGSDGFKSSLDQKFMFL</sequence>
<reference evidence="2 3" key="1">
    <citation type="journal article" date="2014" name="PLoS Genet.">
        <title>The Genome of Spironucleus salmonicida Highlights a Fish Pathogen Adapted to Fluctuating Environments.</title>
        <authorList>
            <person name="Xu F."/>
            <person name="Jerlstrom-Hultqvist J."/>
            <person name="Einarsson E."/>
            <person name="Astvaldsson A."/>
            <person name="Svard S.G."/>
            <person name="Andersson J.O."/>
        </authorList>
    </citation>
    <scope>NUCLEOTIDE SEQUENCE</scope>
    <source>
        <strain evidence="3">ATCC 50377</strain>
    </source>
</reference>
<accession>V6LV26</accession>
<gene>
    <name evidence="1" type="ORF">SS50377_12537</name>
    <name evidence="2" type="ORF">SS50377_12539</name>
    <name evidence="3" type="ORF">SS50377_27044</name>
    <name evidence="4" type="ORF">SS50377_27046</name>
</gene>
<proteinExistence type="predicted"/>
<dbReference type="EMBL" id="KI546040">
    <property type="protein sequence ID" value="EST47556.1"/>
    <property type="molecule type" value="Genomic_DNA"/>
</dbReference>
<evidence type="ECO:0000313" key="3">
    <source>
        <dbReference type="EMBL" id="KAH0570756.1"/>
    </source>
</evidence>